<proteinExistence type="inferred from homology"/>
<dbReference type="Pfam" id="PF02469">
    <property type="entry name" value="Fasciclin"/>
    <property type="match status" value="2"/>
</dbReference>
<dbReference type="InterPro" id="IPR036378">
    <property type="entry name" value="FAS1_dom_sf"/>
</dbReference>
<evidence type="ECO:0000256" key="7">
    <source>
        <dbReference type="ARBA" id="ARBA00023136"/>
    </source>
</evidence>
<evidence type="ECO:0000256" key="6">
    <source>
        <dbReference type="ARBA" id="ARBA00022974"/>
    </source>
</evidence>
<evidence type="ECO:0000256" key="4">
    <source>
        <dbReference type="ARBA" id="ARBA00022622"/>
    </source>
</evidence>
<evidence type="ECO:0000256" key="10">
    <source>
        <dbReference type="SAM" id="MobiDB-lite"/>
    </source>
</evidence>
<evidence type="ECO:0000256" key="9">
    <source>
        <dbReference type="ARBA" id="ARBA00024686"/>
    </source>
</evidence>
<evidence type="ECO:0000256" key="1">
    <source>
        <dbReference type="ARBA" id="ARBA00004609"/>
    </source>
</evidence>
<evidence type="ECO:0000256" key="11">
    <source>
        <dbReference type="SAM" id="SignalP"/>
    </source>
</evidence>
<dbReference type="OMA" id="NTEDYPM"/>
<comment type="subcellular location">
    <subcellularLocation>
        <location evidence="1">Cell membrane</location>
        <topology evidence="1">Lipid-anchor</topology>
        <topology evidence="1">GPI-anchor</topology>
    </subcellularLocation>
</comment>
<comment type="function">
    <text evidence="9">May be a cell surface adhesion protein.</text>
</comment>
<dbReference type="PROSITE" id="PS50213">
    <property type="entry name" value="FAS1"/>
    <property type="match status" value="2"/>
</dbReference>
<name>A0A803PWM8_CANSA</name>
<dbReference type="EnsemblPlants" id="evm.model.06.1989">
    <property type="protein sequence ID" value="cds.evm.model.06.1989"/>
    <property type="gene ID" value="evm.TU.06.1989"/>
</dbReference>
<dbReference type="Gene3D" id="2.30.180.10">
    <property type="entry name" value="FAS1 domain"/>
    <property type="match status" value="2"/>
</dbReference>
<reference evidence="13" key="1">
    <citation type="submission" date="2018-11" db="EMBL/GenBank/DDBJ databases">
        <authorList>
            <person name="Grassa J C."/>
        </authorList>
    </citation>
    <scope>NUCLEOTIDE SEQUENCE [LARGE SCALE GENOMIC DNA]</scope>
</reference>
<evidence type="ECO:0000313" key="14">
    <source>
        <dbReference type="Proteomes" id="UP000596661"/>
    </source>
</evidence>
<dbReference type="GO" id="GO:0009834">
    <property type="term" value="P:plant-type secondary cell wall biogenesis"/>
    <property type="evidence" value="ECO:0007669"/>
    <property type="project" value="UniProtKB-ARBA"/>
</dbReference>
<dbReference type="PANTHER" id="PTHR32077:SF65">
    <property type="entry name" value="FASCICLIN-LIKE ARABINOGALACTAN PROTEIN 11"/>
    <property type="match status" value="1"/>
</dbReference>
<dbReference type="SMART" id="SM00554">
    <property type="entry name" value="FAS1"/>
    <property type="match status" value="2"/>
</dbReference>
<protein>
    <recommendedName>
        <fullName evidence="12">FAS1 domain-containing protein</fullName>
    </recommendedName>
</protein>
<dbReference type="AlphaFoldDB" id="A0A803PWM8"/>
<dbReference type="PANTHER" id="PTHR32077">
    <property type="entry name" value="FASCICLIN-LIKE ARABINOGALACTAN PROTEIN"/>
    <property type="match status" value="1"/>
</dbReference>
<evidence type="ECO:0000256" key="2">
    <source>
        <dbReference type="ARBA" id="ARBA00007843"/>
    </source>
</evidence>
<dbReference type="SUPFAM" id="SSF82153">
    <property type="entry name" value="FAS1 domain"/>
    <property type="match status" value="2"/>
</dbReference>
<feature type="region of interest" description="Disordered" evidence="10">
    <location>
        <begin position="232"/>
        <end position="275"/>
    </location>
</feature>
<feature type="region of interest" description="Disordered" evidence="10">
    <location>
        <begin position="297"/>
        <end position="349"/>
    </location>
</feature>
<reference evidence="13" key="2">
    <citation type="submission" date="2021-03" db="UniProtKB">
        <authorList>
            <consortium name="EnsemblPlants"/>
        </authorList>
    </citation>
    <scope>IDENTIFICATION</scope>
</reference>
<evidence type="ECO:0000256" key="3">
    <source>
        <dbReference type="ARBA" id="ARBA00022475"/>
    </source>
</evidence>
<keyword evidence="5 11" id="KW-0732">Signal</keyword>
<feature type="signal peptide" evidence="11">
    <location>
        <begin position="1"/>
        <end position="21"/>
    </location>
</feature>
<comment type="similarity">
    <text evidence="2">Belongs to the fasciclin-like AGP family.</text>
</comment>
<organism evidence="13 14">
    <name type="scientific">Cannabis sativa</name>
    <name type="common">Hemp</name>
    <name type="synonym">Marijuana</name>
    <dbReference type="NCBI Taxonomy" id="3483"/>
    <lineage>
        <taxon>Eukaryota</taxon>
        <taxon>Viridiplantae</taxon>
        <taxon>Streptophyta</taxon>
        <taxon>Embryophyta</taxon>
        <taxon>Tracheophyta</taxon>
        <taxon>Spermatophyta</taxon>
        <taxon>Magnoliopsida</taxon>
        <taxon>eudicotyledons</taxon>
        <taxon>Gunneridae</taxon>
        <taxon>Pentapetalae</taxon>
        <taxon>rosids</taxon>
        <taxon>fabids</taxon>
        <taxon>Rosales</taxon>
        <taxon>Cannabaceae</taxon>
        <taxon>Cannabis</taxon>
    </lineage>
</organism>
<accession>A0A803PWM8</accession>
<keyword evidence="3" id="KW-1003">Cell membrane</keyword>
<feature type="domain" description="FAS1" evidence="12">
    <location>
        <begin position="345"/>
        <end position="486"/>
    </location>
</feature>
<dbReference type="FunFam" id="2.30.180.10:FF:000006">
    <property type="entry name" value="Fasciclin-like arabinogalactan protein 11"/>
    <property type="match status" value="2"/>
</dbReference>
<feature type="compositionally biased region" description="Low complexity" evidence="10">
    <location>
        <begin position="252"/>
        <end position="267"/>
    </location>
</feature>
<dbReference type="GO" id="GO:0005886">
    <property type="term" value="C:plasma membrane"/>
    <property type="evidence" value="ECO:0007669"/>
    <property type="project" value="UniProtKB-SubCell"/>
</dbReference>
<dbReference type="GO" id="GO:0098552">
    <property type="term" value="C:side of membrane"/>
    <property type="evidence" value="ECO:0007669"/>
    <property type="project" value="UniProtKB-KW"/>
</dbReference>
<dbReference type="Gramene" id="evm.model.06.1989">
    <property type="protein sequence ID" value="cds.evm.model.06.1989"/>
    <property type="gene ID" value="evm.TU.06.1989"/>
</dbReference>
<dbReference type="EMBL" id="UZAU01000619">
    <property type="status" value="NOT_ANNOTATED_CDS"/>
    <property type="molecule type" value="Genomic_DNA"/>
</dbReference>
<evidence type="ECO:0000259" key="12">
    <source>
        <dbReference type="PROSITE" id="PS50213"/>
    </source>
</evidence>
<dbReference type="InterPro" id="IPR000782">
    <property type="entry name" value="FAS1_domain"/>
</dbReference>
<keyword evidence="7" id="KW-0472">Membrane</keyword>
<evidence type="ECO:0000313" key="13">
    <source>
        <dbReference type="EnsemblPlants" id="cds.evm.model.06.1989"/>
    </source>
</evidence>
<dbReference type="Proteomes" id="UP000596661">
    <property type="component" value="Chromosome 6"/>
</dbReference>
<sequence length="554" mass="58453">MNKQLIIYFSFLLLCFHYSNGATLAHSPAQAPSKHVAIAPAKAKTITPTKAPTSLPVSAVEPPSQVPLVPAPPHKALHTPTDVTKILEKAGIFSVFIRLLKSTSVSIQIENQLNVSNTLTIFAPTNGAFGALKPGTLNTLSNEDKVQLVQYHILPSLVSLQNFETLSNPVRTQASNTNDFPLNVTVEGSSVNITTGIVNATISGTVYEDNQLAIYKVDKVLLPLGIFGLKPKTKQHLAPSPTPLKPSKDTNSSSSSSSFSSSEESISPDAAEGDKSNGVFLSKNAIINMGVFMPQKPIPKAQSPTTKPVLAQPPSQAVLPAPSQAPTQKPLPHTPPRKPTPKPAPPNVTEILDKAGGFSVFVRLLKNTQVVNQIENQLNTSNSLTILAPTNGGFSSLKAGALNGLTPEQKVQLLQYHILPSYVPLQNFETLTNPVRTQASNTEDYPMNITTEGNFVNISTGIVNATLSGTVYSDNQLAIYRVDTVLLPLAALPSNSSLAPKAPKKPLNLSSTTSSSISPVAALDESGVVALTSSNGVMIGLVVTGVAAVMSILG</sequence>
<keyword evidence="4" id="KW-0336">GPI-anchor</keyword>
<keyword evidence="8" id="KW-0325">Glycoprotein</keyword>
<evidence type="ECO:0000256" key="5">
    <source>
        <dbReference type="ARBA" id="ARBA00022729"/>
    </source>
</evidence>
<keyword evidence="6" id="KW-0654">Proteoglycan</keyword>
<keyword evidence="14" id="KW-1185">Reference proteome</keyword>
<keyword evidence="4" id="KW-0449">Lipoprotein</keyword>
<feature type="chain" id="PRO_5030856274" description="FAS1 domain-containing protein" evidence="11">
    <location>
        <begin position="22"/>
        <end position="554"/>
    </location>
</feature>
<dbReference type="InterPro" id="IPR045003">
    <property type="entry name" value="FLA_A"/>
</dbReference>
<feature type="domain" description="FAS1" evidence="12">
    <location>
        <begin position="80"/>
        <end position="221"/>
    </location>
</feature>
<evidence type="ECO:0000256" key="8">
    <source>
        <dbReference type="ARBA" id="ARBA00023180"/>
    </source>
</evidence>